<keyword evidence="2" id="KW-1185">Reference proteome</keyword>
<reference evidence="1 2" key="1">
    <citation type="submission" date="2015-01" db="EMBL/GenBank/DDBJ databases">
        <title>Draft genome sequence of Leucobacter komagatae strain VKM ST2845.</title>
        <authorList>
            <person name="Karlyshev A.V."/>
            <person name="Kudryashova E.B."/>
        </authorList>
    </citation>
    <scope>NUCLEOTIDE SEQUENCE [LARGE SCALE GENOMIC DNA]</scope>
    <source>
        <strain evidence="1 2">VKM ST2845</strain>
    </source>
</reference>
<dbReference type="RefSeq" id="WP_042543533.1">
    <property type="nucleotide sequence ID" value="NZ_JXSQ01000005.1"/>
</dbReference>
<evidence type="ECO:0000313" key="1">
    <source>
        <dbReference type="EMBL" id="KIP53045.1"/>
    </source>
</evidence>
<sequence length="193" mass="20525">MTPLHAPRVDHWPPALRSAAVLTGTLVPCGPGLRPVSWPESPATRCAAIGGLLAERYAAVEDTAAWIWGASRSPGQPIRLVSLRGRAPASFSIVSSEMPVLVSTFRLAPGDLVEVAGYRVSSRARTAFDLLRAPSEFTVARRAACRLLFRSERGIAEQVAERARQASRVDSGRAQARLRALLADAAQPGAPPG</sequence>
<dbReference type="OrthoDB" id="4802815at2"/>
<gene>
    <name evidence="1" type="ORF">SD72_06090</name>
</gene>
<dbReference type="Proteomes" id="UP000032120">
    <property type="component" value="Unassembled WGS sequence"/>
</dbReference>
<protein>
    <recommendedName>
        <fullName evidence="3">Transcriptional regulator with AbiEi antitoxin domain of type IV toxin-antitoxin system</fullName>
    </recommendedName>
</protein>
<accession>A0A0D0H7B4</accession>
<evidence type="ECO:0008006" key="3">
    <source>
        <dbReference type="Google" id="ProtNLM"/>
    </source>
</evidence>
<dbReference type="EMBL" id="JXSQ01000005">
    <property type="protein sequence ID" value="KIP53045.1"/>
    <property type="molecule type" value="Genomic_DNA"/>
</dbReference>
<comment type="caution">
    <text evidence="1">The sequence shown here is derived from an EMBL/GenBank/DDBJ whole genome shotgun (WGS) entry which is preliminary data.</text>
</comment>
<dbReference type="AlphaFoldDB" id="A0A0D0H7B4"/>
<name>A0A0D0H7B4_9MICO</name>
<organism evidence="1 2">
    <name type="scientific">Leucobacter komagatae</name>
    <dbReference type="NCBI Taxonomy" id="55969"/>
    <lineage>
        <taxon>Bacteria</taxon>
        <taxon>Bacillati</taxon>
        <taxon>Actinomycetota</taxon>
        <taxon>Actinomycetes</taxon>
        <taxon>Micrococcales</taxon>
        <taxon>Microbacteriaceae</taxon>
        <taxon>Leucobacter</taxon>
    </lineage>
</organism>
<proteinExistence type="predicted"/>
<evidence type="ECO:0000313" key="2">
    <source>
        <dbReference type="Proteomes" id="UP000032120"/>
    </source>
</evidence>